<dbReference type="SUPFAM" id="SSF101082">
    <property type="entry name" value="Typo IV secretion system protein TraC"/>
    <property type="match status" value="1"/>
</dbReference>
<comment type="caution">
    <text evidence="2">The sequence shown here is derived from an EMBL/GenBank/DDBJ whole genome shotgun (WGS) entry which is preliminary data.</text>
</comment>
<dbReference type="InterPro" id="IPR014158">
    <property type="entry name" value="T4SS_VirB5"/>
</dbReference>
<keyword evidence="3" id="KW-1185">Reference proteome</keyword>
<evidence type="ECO:0000256" key="1">
    <source>
        <dbReference type="SAM" id="SignalP"/>
    </source>
</evidence>
<dbReference type="RefSeq" id="WP_106713603.1">
    <property type="nucleotide sequence ID" value="NZ_PGGO01000025.1"/>
</dbReference>
<accession>A0A2P7BA50</accession>
<feature type="signal peptide" evidence="1">
    <location>
        <begin position="1"/>
        <end position="27"/>
    </location>
</feature>
<organism evidence="2 3">
    <name type="scientific">Phyllobacterium brassicacearum</name>
    <dbReference type="NCBI Taxonomy" id="314235"/>
    <lineage>
        <taxon>Bacteria</taxon>
        <taxon>Pseudomonadati</taxon>
        <taxon>Pseudomonadota</taxon>
        <taxon>Alphaproteobacteria</taxon>
        <taxon>Hyphomicrobiales</taxon>
        <taxon>Phyllobacteriaceae</taxon>
        <taxon>Phyllobacterium</taxon>
    </lineage>
</organism>
<gene>
    <name evidence="2" type="ORF">CU102_23980</name>
</gene>
<evidence type="ECO:0000313" key="3">
    <source>
        <dbReference type="Proteomes" id="UP000241444"/>
    </source>
</evidence>
<dbReference type="Pfam" id="PF07996">
    <property type="entry name" value="T4SS"/>
    <property type="match status" value="1"/>
</dbReference>
<dbReference type="Proteomes" id="UP000241444">
    <property type="component" value="Unassembled WGS sequence"/>
</dbReference>
<keyword evidence="1" id="KW-0732">Signal</keyword>
<dbReference type="OrthoDB" id="8071183at2"/>
<reference evidence="3" key="1">
    <citation type="submission" date="2017-11" db="EMBL/GenBank/DDBJ databases">
        <authorList>
            <person name="Kuznetsova I."/>
            <person name="Sazanova A."/>
            <person name="Chirak E."/>
            <person name="Safronova V."/>
            <person name="Willems A."/>
        </authorList>
    </citation>
    <scope>NUCLEOTIDE SEQUENCE [LARGE SCALE GENOMIC DNA]</scope>
    <source>
        <strain evidence="3">STM 196</strain>
    </source>
</reference>
<protein>
    <submittedName>
        <fullName evidence="2">Type VI secretion protein</fullName>
    </submittedName>
</protein>
<sequence length="246" mass="24938">MTSMKRLCCAGAGIVVGVLAFGVSANAQVPVIDEATLEQATQTASHTSEIMKSNSNILGTVNKTLEAVTGNRSTSNIASAALGTGFSMAGAPDFGSLVGGQMSWGNLGEFGKKAATILNALNLVKSLSGKLDAGSLSGSDKAYQSAVNTASALTGMISGTQSSAEQRSQAFSQAGSLIGTAPDIKGSIDQNSQLQTQTAQTVNELIGVMNAGNAALNAQQMQELAAQAQAAKVMSYDPSKARFVVP</sequence>
<dbReference type="AlphaFoldDB" id="A0A2P7BA50"/>
<proteinExistence type="predicted"/>
<dbReference type="InterPro" id="IPR023220">
    <property type="entry name" value="T4SS_VirB5-domain"/>
</dbReference>
<dbReference type="Gene3D" id="1.20.58.430">
    <property type="entry name" value="Type IV secretion system, VirB5-domain"/>
    <property type="match status" value="1"/>
</dbReference>
<name>A0A2P7BA50_9HYPH</name>
<dbReference type="EMBL" id="PGGO01000025">
    <property type="protein sequence ID" value="PSH63328.1"/>
    <property type="molecule type" value="Genomic_DNA"/>
</dbReference>
<evidence type="ECO:0000313" key="2">
    <source>
        <dbReference type="EMBL" id="PSH63328.1"/>
    </source>
</evidence>
<feature type="chain" id="PRO_5015181579" evidence="1">
    <location>
        <begin position="28"/>
        <end position="246"/>
    </location>
</feature>